<dbReference type="Gene3D" id="3.90.1750.20">
    <property type="entry name" value="Putative Large Serine Recombinase, Chain B, Domain 2"/>
    <property type="match status" value="1"/>
</dbReference>
<sequence length="474" mass="55672">MQPDQYYEPDKYYEDFIAVYSRVSTAQQDIQKQILLAESYIHNNRIDLDKVIWLKDDNVSANKLAIKDRSNLQKLRLLIQQKKVKTVIVYSRDRLARNFYEYVAIVKEFYKYGIKVIFTSTKQPPFSPKLSIESLYGIFAQVEGQNISGRRKDTMKQFPSSIFGYKRIGKRKDVKYIPNPEVVNELKSFFYEVAKTNEADDLFNIIMKYKKILKNKRYEDLLKYLENPFYSAHMKTSYGFEILHHVEPIISLEEHQKIQDVLKKLKDEVFQAITNAKDRGYITPQCIFCKKDMTFKTSKLGESSYYICKRGHEKIRITVEQLNETIQSKLSIIVKHIPVDTIKSFVFSHLSRIEKDYSLEIINLNRKLSSIHSTIVEKYAAKKNIDSLIIESKNIKSKINHLHIELAKISEARNSVNDLVKTIKQNLETEIQNYNLYYLCHLFLEKVEIGPDTFIYHVPFGEFMKVGEPYALHA</sequence>
<evidence type="ECO:0000256" key="2">
    <source>
        <dbReference type="ARBA" id="ARBA00023172"/>
    </source>
</evidence>
<keyword evidence="2" id="KW-0233">DNA recombination</keyword>
<dbReference type="CDD" id="cd00338">
    <property type="entry name" value="Ser_Recombinase"/>
    <property type="match status" value="1"/>
</dbReference>
<dbReference type="RefSeq" id="WP_034768434.1">
    <property type="nucleotide sequence ID" value="NZ_CCRF01000032.1"/>
</dbReference>
<proteinExistence type="predicted"/>
<dbReference type="InterPro" id="IPR036162">
    <property type="entry name" value="Resolvase-like_N_sf"/>
</dbReference>
<gene>
    <name evidence="4" type="ORF">BT1A1_0840</name>
</gene>
<dbReference type="PANTHER" id="PTHR30461:SF2">
    <property type="entry name" value="SERINE RECOMBINASE PINE-RELATED"/>
    <property type="match status" value="1"/>
</dbReference>
<dbReference type="PANTHER" id="PTHR30461">
    <property type="entry name" value="DNA-INVERTASE FROM LAMBDOID PROPHAGE"/>
    <property type="match status" value="1"/>
</dbReference>
<dbReference type="EMBL" id="CCRF01000032">
    <property type="protein sequence ID" value="CEE00688.1"/>
    <property type="molecule type" value="Genomic_DNA"/>
</dbReference>
<protein>
    <recommendedName>
        <fullName evidence="3">Resolvase/invertase-type recombinase catalytic domain-containing protein</fullName>
    </recommendedName>
</protein>
<dbReference type="InterPro" id="IPR050639">
    <property type="entry name" value="SSR_resolvase"/>
</dbReference>
<dbReference type="SUPFAM" id="SSF53041">
    <property type="entry name" value="Resolvase-like"/>
    <property type="match status" value="1"/>
</dbReference>
<reference evidence="4 5" key="1">
    <citation type="submission" date="2014-07" db="EMBL/GenBank/DDBJ databases">
        <authorList>
            <person name="Wibberg Daniel"/>
        </authorList>
    </citation>
    <scope>NUCLEOTIDE SEQUENCE [LARGE SCALE GENOMIC DNA]</scope>
</reference>
<evidence type="ECO:0000313" key="5">
    <source>
        <dbReference type="Proteomes" id="UP000040576"/>
    </source>
</evidence>
<dbReference type="Proteomes" id="UP000040576">
    <property type="component" value="Unassembled WGS sequence"/>
</dbReference>
<dbReference type="PROSITE" id="PS51736">
    <property type="entry name" value="RECOMBINASES_3"/>
    <property type="match status" value="1"/>
</dbReference>
<dbReference type="GO" id="GO:0003677">
    <property type="term" value="F:DNA binding"/>
    <property type="evidence" value="ECO:0007669"/>
    <property type="project" value="UniProtKB-KW"/>
</dbReference>
<dbReference type="AlphaFoldDB" id="A0A090IW62"/>
<evidence type="ECO:0000256" key="1">
    <source>
        <dbReference type="ARBA" id="ARBA00023125"/>
    </source>
</evidence>
<dbReference type="Pfam" id="PF00239">
    <property type="entry name" value="Resolvase"/>
    <property type="match status" value="1"/>
</dbReference>
<evidence type="ECO:0000259" key="3">
    <source>
        <dbReference type="PROSITE" id="PS51736"/>
    </source>
</evidence>
<evidence type="ECO:0000313" key="4">
    <source>
        <dbReference type="EMBL" id="CEE00688.1"/>
    </source>
</evidence>
<dbReference type="Gene3D" id="3.40.50.1390">
    <property type="entry name" value="Resolvase, N-terminal catalytic domain"/>
    <property type="match status" value="1"/>
</dbReference>
<feature type="domain" description="Resolvase/invertase-type recombinase catalytic" evidence="3">
    <location>
        <begin position="16"/>
        <end position="173"/>
    </location>
</feature>
<dbReference type="InterPro" id="IPR006119">
    <property type="entry name" value="Resolv_N"/>
</dbReference>
<accession>A0A090IW62</accession>
<name>A0A090IW62_9BACI</name>
<dbReference type="GO" id="GO:0000150">
    <property type="term" value="F:DNA strand exchange activity"/>
    <property type="evidence" value="ECO:0007669"/>
    <property type="project" value="InterPro"/>
</dbReference>
<dbReference type="SMART" id="SM00857">
    <property type="entry name" value="Resolvase"/>
    <property type="match status" value="1"/>
</dbReference>
<keyword evidence="1" id="KW-0238">DNA-binding</keyword>
<organism evidence="4 5">
    <name type="scientific">Caldibacillus thermoamylovorans</name>
    <dbReference type="NCBI Taxonomy" id="35841"/>
    <lineage>
        <taxon>Bacteria</taxon>
        <taxon>Bacillati</taxon>
        <taxon>Bacillota</taxon>
        <taxon>Bacilli</taxon>
        <taxon>Bacillales</taxon>
        <taxon>Bacillaceae</taxon>
        <taxon>Caldibacillus</taxon>
    </lineage>
</organism>
<keyword evidence="5" id="KW-1185">Reference proteome</keyword>
<dbReference type="InterPro" id="IPR038109">
    <property type="entry name" value="DNA_bind_recomb_sf"/>
</dbReference>